<dbReference type="EC" id="2.3.2.27" evidence="2"/>
<accession>A0A8W7P4Q3</accession>
<dbReference type="CDD" id="cd16574">
    <property type="entry name" value="RING-HC_Topors"/>
    <property type="match status" value="1"/>
</dbReference>
<dbReference type="InterPro" id="IPR013083">
    <property type="entry name" value="Znf_RING/FYVE/PHD"/>
</dbReference>
<feature type="compositionally biased region" description="Pro residues" evidence="10">
    <location>
        <begin position="8"/>
        <end position="25"/>
    </location>
</feature>
<comment type="catalytic activity">
    <reaction evidence="1">
        <text>S-ubiquitinyl-[E2 ubiquitin-conjugating enzyme]-L-cysteine + [acceptor protein]-L-lysine = [E2 ubiquitin-conjugating enzyme]-L-cysteine + N(6)-ubiquitinyl-[acceptor protein]-L-lysine.</text>
        <dbReference type="EC" id="2.3.2.27"/>
    </reaction>
</comment>
<evidence type="ECO:0000256" key="2">
    <source>
        <dbReference type="ARBA" id="ARBA00012483"/>
    </source>
</evidence>
<evidence type="ECO:0000256" key="1">
    <source>
        <dbReference type="ARBA" id="ARBA00000900"/>
    </source>
</evidence>
<dbReference type="VEuPathDB" id="VectorBase:ACON2_039379"/>
<dbReference type="InterPro" id="IPR001841">
    <property type="entry name" value="Znf_RING"/>
</dbReference>
<dbReference type="SUPFAM" id="SSF57850">
    <property type="entry name" value="RING/U-box"/>
    <property type="match status" value="1"/>
</dbReference>
<name>A0A8W7P4Q3_ANOCL</name>
<feature type="region of interest" description="Disordered" evidence="10">
    <location>
        <begin position="326"/>
        <end position="380"/>
    </location>
</feature>
<evidence type="ECO:0000259" key="11">
    <source>
        <dbReference type="PROSITE" id="PS50089"/>
    </source>
</evidence>
<dbReference type="PROSITE" id="PS50089">
    <property type="entry name" value="ZF_RING_2"/>
    <property type="match status" value="1"/>
</dbReference>
<keyword evidence="4" id="KW-0479">Metal-binding</keyword>
<dbReference type="PROSITE" id="PS00518">
    <property type="entry name" value="ZF_RING_1"/>
    <property type="match status" value="1"/>
</dbReference>
<dbReference type="GO" id="GO:0005634">
    <property type="term" value="C:nucleus"/>
    <property type="evidence" value="ECO:0007669"/>
    <property type="project" value="UniProtKB-ARBA"/>
</dbReference>
<keyword evidence="8" id="KW-0804">Transcription</keyword>
<evidence type="ECO:0000256" key="8">
    <source>
        <dbReference type="ARBA" id="ARBA00023163"/>
    </source>
</evidence>
<organism evidence="12">
    <name type="scientific">Anopheles coluzzii</name>
    <name type="common">African malaria mosquito</name>
    <dbReference type="NCBI Taxonomy" id="1518534"/>
    <lineage>
        <taxon>Eukaryota</taxon>
        <taxon>Metazoa</taxon>
        <taxon>Ecdysozoa</taxon>
        <taxon>Arthropoda</taxon>
        <taxon>Hexapoda</taxon>
        <taxon>Insecta</taxon>
        <taxon>Pterygota</taxon>
        <taxon>Neoptera</taxon>
        <taxon>Endopterygota</taxon>
        <taxon>Diptera</taxon>
        <taxon>Nematocera</taxon>
        <taxon>Culicoidea</taxon>
        <taxon>Culicidae</taxon>
        <taxon>Anophelinae</taxon>
        <taxon>Anopheles</taxon>
    </lineage>
</organism>
<dbReference type="GO" id="GO:0000209">
    <property type="term" value="P:protein polyubiquitination"/>
    <property type="evidence" value="ECO:0007669"/>
    <property type="project" value="TreeGrafter"/>
</dbReference>
<sequence length="1050" mass="112218">MEEVPVDDCPPTPEILPLSVTPPRPEVVYSSSSEEAEETADGRRSPPPKCAICLGKCRQPAFANSCKHQFCFRCLLEWSKVKPECPLCKQRFLSIVYYKSIDCFEQHTIPVPTANEARARNRETYHELNLFLSNSPRFAAYSIPSNMTLRLQSNNDRLQELLLHQSSEVDRFISEFGNQPIPSRQDQLRWRQFVYSNRLYACPMPDLNGRFRDTSAAFYRENPAQMHRVLSYMHRDLLVLGVNIAVHAPNMNVLEDLLQTYDIDSRDFLLRILRHMPLETGEHFQHECINFARSPYDMIGYDRCVQYNPRYYQPRSGEVIISSSEEDNDDIVYLPEPSASTSSTNETSNGGAAAGEGGAGNGANGGSSSSGTAGTNQRTGRTADVHIDHNSQQQQQQGVNVLPRVPLTSTAASSAVPTENILLSSSDSDDCQFVLAQKPPHLRTPDHVVDLESASDSDVVFVAEEPLGEAGPTARGTRQQLVNLMKKETAANQDYNNGASTSSGYCGGGGAGGACGGGGNGGTGGSSGSVASGSAALRTKYYARPRLTRYSGGIGSTQTDSKGRSKKKRSRKATEKESKRAAKEKNVATTTPAKAKPRRSKAKKKSSTALESVGAKGAGTKTKAKSKSSKSRSASARSGGRSKKRTKPASENEQTRSTPLLEEGASTGAHYVIASRPSVSPTIDVTTVDGAECRERKLKSVIIKRCHYTKSSSGGRTNDAMVVDEEPASGSGVSGPGGEEAPTSSRLTVEEETNADVKQEEPLKCEPTEDNDIQLSSSSGSSTDSEPEVPVSSGWNSSRFSSVIAVPAPTCSSSVSFNPTLTSAVHPQQHWPLQDPGQQYMQAQLQLPTADNDQHHQPPCSLLEVDESNTGASESIFEPTLSWAESDTNHHQHQQQQHRALLLPEDRALSSAAASPFSSISFPPSTTSVSPSPSLSSQSLALPASVASPLQLIESMGTMDSDSPLPSSVLGLDAIDGTIDEIMATEEVVSSGGGVIDGVDAAIAQPPIAVEVLEGVGVQDPVSVAPCVLEAPPPPAAAADGGSAGVQLEL</sequence>
<feature type="compositionally biased region" description="Low complexity" evidence="10">
    <location>
        <begin position="335"/>
        <end position="351"/>
    </location>
</feature>
<dbReference type="Proteomes" id="UP000075882">
    <property type="component" value="Unassembled WGS sequence"/>
</dbReference>
<proteinExistence type="predicted"/>
<dbReference type="InterPro" id="IPR058746">
    <property type="entry name" value="Znf_RING-type_Topors"/>
</dbReference>
<feature type="compositionally biased region" description="Basic residues" evidence="10">
    <location>
        <begin position="595"/>
        <end position="606"/>
    </location>
</feature>
<dbReference type="InterPro" id="IPR018957">
    <property type="entry name" value="Znf_C3HC4_RING-type"/>
</dbReference>
<keyword evidence="7" id="KW-0805">Transcription regulation</keyword>
<evidence type="ECO:0000256" key="9">
    <source>
        <dbReference type="PROSITE-ProRule" id="PRU00175"/>
    </source>
</evidence>
<dbReference type="EnsemblMetazoa" id="ACOM025094-RA">
    <property type="protein sequence ID" value="ACOM025094-PA.1"/>
    <property type="gene ID" value="ACOM025094"/>
</dbReference>
<dbReference type="GO" id="GO:0008270">
    <property type="term" value="F:zinc ion binding"/>
    <property type="evidence" value="ECO:0007669"/>
    <property type="project" value="UniProtKB-KW"/>
</dbReference>
<feature type="compositionally biased region" description="Basic and acidic residues" evidence="10">
    <location>
        <begin position="755"/>
        <end position="767"/>
    </location>
</feature>
<dbReference type="SMART" id="SM00184">
    <property type="entry name" value="RING"/>
    <property type="match status" value="1"/>
</dbReference>
<feature type="region of interest" description="Disordered" evidence="10">
    <location>
        <begin position="548"/>
        <end position="685"/>
    </location>
</feature>
<keyword evidence="5 9" id="KW-0863">Zinc-finger</keyword>
<dbReference type="GO" id="GO:0061630">
    <property type="term" value="F:ubiquitin protein ligase activity"/>
    <property type="evidence" value="ECO:0007669"/>
    <property type="project" value="UniProtKB-EC"/>
</dbReference>
<evidence type="ECO:0000256" key="6">
    <source>
        <dbReference type="ARBA" id="ARBA00022833"/>
    </source>
</evidence>
<feature type="domain" description="RING-type" evidence="11">
    <location>
        <begin position="50"/>
        <end position="89"/>
    </location>
</feature>
<dbReference type="AlphaFoldDB" id="A0A8W7P4Q3"/>
<reference evidence="12" key="1">
    <citation type="submission" date="2022-08" db="UniProtKB">
        <authorList>
            <consortium name="EnsemblMetazoa"/>
        </authorList>
    </citation>
    <scope>IDENTIFICATION</scope>
</reference>
<feature type="compositionally biased region" description="Gly residues" evidence="10">
    <location>
        <begin position="352"/>
        <end position="365"/>
    </location>
</feature>
<protein>
    <recommendedName>
        <fullName evidence="2">RING-type E3 ubiquitin transferase</fullName>
        <ecNumber evidence="2">2.3.2.27</ecNumber>
    </recommendedName>
</protein>
<feature type="compositionally biased region" description="Low complexity" evidence="10">
    <location>
        <begin position="366"/>
        <end position="376"/>
    </location>
</feature>
<evidence type="ECO:0000256" key="4">
    <source>
        <dbReference type="ARBA" id="ARBA00022723"/>
    </source>
</evidence>
<dbReference type="Gene3D" id="3.30.40.10">
    <property type="entry name" value="Zinc/RING finger domain, C3HC4 (zinc finger)"/>
    <property type="match status" value="1"/>
</dbReference>
<dbReference type="PANTHER" id="PTHR46077">
    <property type="entry name" value="E3 UBIQUITIN-PROTEIN LIGASE TOPORS"/>
    <property type="match status" value="1"/>
</dbReference>
<dbReference type="PANTHER" id="PTHR46077:SF1">
    <property type="entry name" value="TOP1 BINDING ARGININE_SERINE RICH PROTEIN, E3 UBIQUITIN LIGASE"/>
    <property type="match status" value="1"/>
</dbReference>
<dbReference type="GO" id="GO:0006513">
    <property type="term" value="P:protein monoubiquitination"/>
    <property type="evidence" value="ECO:0007669"/>
    <property type="project" value="TreeGrafter"/>
</dbReference>
<keyword evidence="3" id="KW-0808">Transferase</keyword>
<evidence type="ECO:0000256" key="7">
    <source>
        <dbReference type="ARBA" id="ARBA00023015"/>
    </source>
</evidence>
<feature type="region of interest" description="Disordered" evidence="10">
    <location>
        <begin position="1"/>
        <end position="46"/>
    </location>
</feature>
<dbReference type="Pfam" id="PF00097">
    <property type="entry name" value="zf-C3HC4"/>
    <property type="match status" value="1"/>
</dbReference>
<evidence type="ECO:0000256" key="10">
    <source>
        <dbReference type="SAM" id="MobiDB-lite"/>
    </source>
</evidence>
<evidence type="ECO:0000256" key="5">
    <source>
        <dbReference type="ARBA" id="ARBA00022771"/>
    </source>
</evidence>
<dbReference type="InterPro" id="IPR017907">
    <property type="entry name" value="Znf_RING_CS"/>
</dbReference>
<evidence type="ECO:0000256" key="3">
    <source>
        <dbReference type="ARBA" id="ARBA00022679"/>
    </source>
</evidence>
<feature type="region of interest" description="Disordered" evidence="10">
    <location>
        <begin position="706"/>
        <end position="796"/>
    </location>
</feature>
<evidence type="ECO:0000313" key="12">
    <source>
        <dbReference type="EnsemblMetazoa" id="ACOM025094-PA.1"/>
    </source>
</evidence>
<feature type="compositionally biased region" description="Basic and acidic residues" evidence="10">
    <location>
        <begin position="572"/>
        <end position="586"/>
    </location>
</feature>
<keyword evidence="6" id="KW-0862">Zinc</keyword>